<feature type="transmembrane region" description="Helical" evidence="1">
    <location>
        <begin position="34"/>
        <end position="51"/>
    </location>
</feature>
<dbReference type="EMBL" id="FNJM01000004">
    <property type="protein sequence ID" value="SDP33993.1"/>
    <property type="molecule type" value="Genomic_DNA"/>
</dbReference>
<dbReference type="OrthoDB" id="9916116at2"/>
<evidence type="ECO:0000313" key="5">
    <source>
        <dbReference type="Proteomes" id="UP000585258"/>
    </source>
</evidence>
<sequence length="110" mass="12378">MDKVIDKILSIFLIMFVVFLVLNEYYVIQFSGTLKNVLVFLTLILILMTSMKQLVTNKSGLARFINGVILFCTIVGGVFAIVNKSLNIFIYVSLLFAIVFSLISLVYKKG</sequence>
<dbReference type="RefSeq" id="WP_089968395.1">
    <property type="nucleotide sequence ID" value="NZ_CP071376.1"/>
</dbReference>
<dbReference type="Proteomes" id="UP000585258">
    <property type="component" value="Unassembled WGS sequence"/>
</dbReference>
<dbReference type="EMBL" id="JACKWY010000003">
    <property type="protein sequence ID" value="MBB6714231.1"/>
    <property type="molecule type" value="Genomic_DNA"/>
</dbReference>
<reference evidence="3 4" key="1">
    <citation type="submission" date="2016-10" db="EMBL/GenBank/DDBJ databases">
        <authorList>
            <person name="de Groot N.N."/>
        </authorList>
    </citation>
    <scope>NUCLEOTIDE SEQUENCE [LARGE SCALE GENOMIC DNA]</scope>
    <source>
        <strain evidence="3 4">DSM 12272</strain>
    </source>
</reference>
<keyword evidence="4" id="KW-1185">Reference proteome</keyword>
<dbReference type="GeneID" id="65308564"/>
<accession>A0A1H0RX41</accession>
<evidence type="ECO:0000313" key="4">
    <source>
        <dbReference type="Proteomes" id="UP000198597"/>
    </source>
</evidence>
<dbReference type="AlphaFoldDB" id="A0A1H0RX41"/>
<feature type="transmembrane region" description="Helical" evidence="1">
    <location>
        <begin position="63"/>
        <end position="82"/>
    </location>
</feature>
<feature type="transmembrane region" description="Helical" evidence="1">
    <location>
        <begin position="88"/>
        <end position="107"/>
    </location>
</feature>
<keyword evidence="1" id="KW-0472">Membrane</keyword>
<evidence type="ECO:0000313" key="2">
    <source>
        <dbReference type="EMBL" id="MBB6714231.1"/>
    </source>
</evidence>
<feature type="transmembrane region" description="Helical" evidence="1">
    <location>
        <begin position="7"/>
        <end position="28"/>
    </location>
</feature>
<gene>
    <name evidence="2" type="ORF">H7E68_05735</name>
    <name evidence="3" type="ORF">SAMN04488529_10446</name>
</gene>
<reference evidence="2 5" key="2">
    <citation type="submission" date="2020-08" db="EMBL/GenBank/DDBJ databases">
        <title>Clostridia isolated from Swiss meat.</title>
        <authorList>
            <person name="Wambui J."/>
            <person name="Stevens M.J.A."/>
            <person name="Stephan R."/>
        </authorList>
    </citation>
    <scope>NUCLEOTIDE SEQUENCE [LARGE SCALE GENOMIC DNA]</scope>
    <source>
        <strain evidence="2 5">CM001</strain>
    </source>
</reference>
<name>A0A1H0RX41_9CLOT</name>
<keyword evidence="1" id="KW-1133">Transmembrane helix</keyword>
<dbReference type="STRING" id="94869.SAMN04488529_10446"/>
<keyword evidence="1" id="KW-0812">Transmembrane</keyword>
<evidence type="ECO:0000313" key="3">
    <source>
        <dbReference type="EMBL" id="SDP33993.1"/>
    </source>
</evidence>
<dbReference type="Proteomes" id="UP000198597">
    <property type="component" value="Unassembled WGS sequence"/>
</dbReference>
<evidence type="ECO:0000256" key="1">
    <source>
        <dbReference type="SAM" id="Phobius"/>
    </source>
</evidence>
<proteinExistence type="predicted"/>
<organism evidence="3 4">
    <name type="scientific">Clostridium gasigenes</name>
    <dbReference type="NCBI Taxonomy" id="94869"/>
    <lineage>
        <taxon>Bacteria</taxon>
        <taxon>Bacillati</taxon>
        <taxon>Bacillota</taxon>
        <taxon>Clostridia</taxon>
        <taxon>Eubacteriales</taxon>
        <taxon>Clostridiaceae</taxon>
        <taxon>Clostridium</taxon>
    </lineage>
</organism>
<protein>
    <submittedName>
        <fullName evidence="3">Uncharacterized protein</fullName>
    </submittedName>
</protein>